<evidence type="ECO:0000256" key="3">
    <source>
        <dbReference type="ARBA" id="ARBA00011738"/>
    </source>
</evidence>
<dbReference type="AlphaFoldDB" id="A0A061RCX4"/>
<comment type="similarity">
    <text evidence="2">Belongs to the class-I pyridoxal-phosphate-dependent aminotransferase family.</text>
</comment>
<gene>
    <name evidence="11" type="ORF">TSPGSL018_8567</name>
</gene>
<evidence type="ECO:0000256" key="8">
    <source>
        <dbReference type="RuleBase" id="RU000480"/>
    </source>
</evidence>
<dbReference type="PANTHER" id="PTHR11879">
    <property type="entry name" value="ASPARTATE AMINOTRANSFERASE"/>
    <property type="match status" value="1"/>
</dbReference>
<sequence>MPYFSSHMSGSKTLNMFRSHGPSKPNRPVARTRSPRDLRVLAADSRLSGVEMAPPDPILGVSEAFKACTDPNKLNLGVGAYRTEELQPYVLDVVTKAEERMLSKGENKEYLPIDGLDTFKKATADLLLGPDSPALAQGRVCTLQSLSGTGSLRVGAAFINTWMPGTKVFLSNPTWGNHRNIFADAGVEWEYYRYFDQSTVGLDFDGMVEDIRKAPKGSVIVLHGCAHNPTGIDPTPEQWEKLADLVLECGHMAFFDVAYQGFASGDLEKDAASVRLFVEKGVECFVSQSYSKNLGLYAERVGAINVILNDADSVKRVASQMKRIARAIYSNPPVHGARIVAECVNDPEMLKLWKEEMEMMSGRITAVRSKLRGCLEERMPERDWSFVTSQIGMFSFTGLKPEQVENMTNKWAVFMTKDGRISLAGLNLAKCEYLADAIVDSLKV</sequence>
<evidence type="ECO:0000256" key="2">
    <source>
        <dbReference type="ARBA" id="ARBA00007441"/>
    </source>
</evidence>
<evidence type="ECO:0000256" key="6">
    <source>
        <dbReference type="ARBA" id="ARBA00022898"/>
    </source>
</evidence>
<feature type="region of interest" description="Disordered" evidence="9">
    <location>
        <begin position="1"/>
        <end position="37"/>
    </location>
</feature>
<dbReference type="NCBIfam" id="NF006719">
    <property type="entry name" value="PRK09257.1"/>
    <property type="match status" value="1"/>
</dbReference>
<dbReference type="PANTHER" id="PTHR11879:SF46">
    <property type="entry name" value="ASPARTATE AMINOTRANSFERASE, CYTOPLASMIC"/>
    <property type="match status" value="1"/>
</dbReference>
<evidence type="ECO:0000256" key="9">
    <source>
        <dbReference type="SAM" id="MobiDB-lite"/>
    </source>
</evidence>
<evidence type="ECO:0000256" key="5">
    <source>
        <dbReference type="ARBA" id="ARBA00022679"/>
    </source>
</evidence>
<comment type="subunit">
    <text evidence="3 8">Homodimer.</text>
</comment>
<dbReference type="InterPro" id="IPR015421">
    <property type="entry name" value="PyrdxlP-dep_Trfase_major"/>
</dbReference>
<dbReference type="InterPro" id="IPR000796">
    <property type="entry name" value="Asp_trans"/>
</dbReference>
<evidence type="ECO:0000259" key="10">
    <source>
        <dbReference type="Pfam" id="PF00155"/>
    </source>
</evidence>
<dbReference type="CDD" id="cd00609">
    <property type="entry name" value="AAT_like"/>
    <property type="match status" value="1"/>
</dbReference>
<keyword evidence="4 8" id="KW-0032">Aminotransferase</keyword>
<evidence type="ECO:0000256" key="4">
    <source>
        <dbReference type="ARBA" id="ARBA00022576"/>
    </source>
</evidence>
<dbReference type="PROSITE" id="PS00105">
    <property type="entry name" value="AA_TRANSFER_CLASS_1"/>
    <property type="match status" value="1"/>
</dbReference>
<evidence type="ECO:0000256" key="7">
    <source>
        <dbReference type="ARBA" id="ARBA00049185"/>
    </source>
</evidence>
<dbReference type="GO" id="GO:0006520">
    <property type="term" value="P:amino acid metabolic process"/>
    <property type="evidence" value="ECO:0007669"/>
    <property type="project" value="InterPro"/>
</dbReference>
<dbReference type="FunFam" id="3.90.1150.10:FF:000001">
    <property type="entry name" value="Aspartate aminotransferase"/>
    <property type="match status" value="1"/>
</dbReference>
<dbReference type="Pfam" id="PF00155">
    <property type="entry name" value="Aminotran_1_2"/>
    <property type="match status" value="1"/>
</dbReference>
<comment type="cofactor">
    <cofactor evidence="1">
        <name>pyridoxal 5'-phosphate</name>
        <dbReference type="ChEBI" id="CHEBI:597326"/>
    </cofactor>
</comment>
<dbReference type="Gene3D" id="3.40.640.10">
    <property type="entry name" value="Type I PLP-dependent aspartate aminotransferase-like (Major domain)"/>
    <property type="match status" value="1"/>
</dbReference>
<keyword evidence="5 8" id="KW-0808">Transferase</keyword>
<dbReference type="FunFam" id="3.40.640.10:FF:000015">
    <property type="entry name" value="Aspartate aminotransferase"/>
    <property type="match status" value="1"/>
</dbReference>
<dbReference type="PRINTS" id="PR00799">
    <property type="entry name" value="TRANSAMINASE"/>
</dbReference>
<keyword evidence="6" id="KW-0663">Pyridoxal phosphate</keyword>
<accession>A0A061RCX4</accession>
<reference evidence="11" key="1">
    <citation type="submission" date="2014-05" db="EMBL/GenBank/DDBJ databases">
        <title>The transcriptome of the halophilic microalga Tetraselmis sp. GSL018 isolated from the Great Salt Lake, Utah.</title>
        <authorList>
            <person name="Jinkerson R.E."/>
            <person name="D'Adamo S."/>
            <person name="Posewitz M.C."/>
        </authorList>
    </citation>
    <scope>NUCLEOTIDE SEQUENCE</scope>
    <source>
        <strain evidence="11">GSL018</strain>
    </source>
</reference>
<feature type="compositionally biased region" description="Polar residues" evidence="9">
    <location>
        <begin position="1"/>
        <end position="16"/>
    </location>
</feature>
<proteinExistence type="inferred from homology"/>
<dbReference type="InterPro" id="IPR015424">
    <property type="entry name" value="PyrdxlP-dep_Trfase"/>
</dbReference>
<comment type="miscellaneous">
    <text evidence="8">In eukaryotes there are cytoplasmic, mitochondrial and chloroplastic isozymes.</text>
</comment>
<dbReference type="InterPro" id="IPR004839">
    <property type="entry name" value="Aminotransferase_I/II_large"/>
</dbReference>
<dbReference type="InterPro" id="IPR004838">
    <property type="entry name" value="NHTrfase_class1_PyrdxlP-BS"/>
</dbReference>
<dbReference type="GO" id="GO:0030170">
    <property type="term" value="F:pyridoxal phosphate binding"/>
    <property type="evidence" value="ECO:0007669"/>
    <property type="project" value="InterPro"/>
</dbReference>
<evidence type="ECO:0000256" key="1">
    <source>
        <dbReference type="ARBA" id="ARBA00001933"/>
    </source>
</evidence>
<feature type="domain" description="Aminotransferase class I/classII large" evidence="10">
    <location>
        <begin position="72"/>
        <end position="438"/>
    </location>
</feature>
<dbReference type="EMBL" id="GBEZ01017876">
    <property type="protein sequence ID" value="JAC68500.1"/>
    <property type="molecule type" value="Transcribed_RNA"/>
</dbReference>
<dbReference type="SUPFAM" id="SSF53383">
    <property type="entry name" value="PLP-dependent transferases"/>
    <property type="match status" value="1"/>
</dbReference>
<name>A0A061RCX4_9CHLO</name>
<dbReference type="EC" id="2.6.1.1" evidence="8"/>
<dbReference type="GO" id="GO:0004069">
    <property type="term" value="F:L-aspartate:2-oxoglutarate aminotransferase activity"/>
    <property type="evidence" value="ECO:0007669"/>
    <property type="project" value="UniProtKB-EC"/>
</dbReference>
<dbReference type="InterPro" id="IPR015422">
    <property type="entry name" value="PyrdxlP-dep_Trfase_small"/>
</dbReference>
<protein>
    <recommendedName>
        <fullName evidence="8">Aspartate aminotransferase</fullName>
        <ecNumber evidence="8">2.6.1.1</ecNumber>
    </recommendedName>
</protein>
<dbReference type="Gene3D" id="3.90.1150.10">
    <property type="entry name" value="Aspartate Aminotransferase, domain 1"/>
    <property type="match status" value="1"/>
</dbReference>
<evidence type="ECO:0000313" key="11">
    <source>
        <dbReference type="EMBL" id="JAC68500.1"/>
    </source>
</evidence>
<comment type="catalytic activity">
    <reaction evidence="7 8">
        <text>L-aspartate + 2-oxoglutarate = oxaloacetate + L-glutamate</text>
        <dbReference type="Rhea" id="RHEA:21824"/>
        <dbReference type="ChEBI" id="CHEBI:16452"/>
        <dbReference type="ChEBI" id="CHEBI:16810"/>
        <dbReference type="ChEBI" id="CHEBI:29985"/>
        <dbReference type="ChEBI" id="CHEBI:29991"/>
        <dbReference type="EC" id="2.6.1.1"/>
    </reaction>
</comment>
<organism evidence="11">
    <name type="scientific">Tetraselmis sp. GSL018</name>
    <dbReference type="NCBI Taxonomy" id="582737"/>
    <lineage>
        <taxon>Eukaryota</taxon>
        <taxon>Viridiplantae</taxon>
        <taxon>Chlorophyta</taxon>
        <taxon>core chlorophytes</taxon>
        <taxon>Chlorodendrophyceae</taxon>
        <taxon>Chlorodendrales</taxon>
        <taxon>Chlorodendraceae</taxon>
        <taxon>Tetraselmis</taxon>
    </lineage>
</organism>